<keyword evidence="2" id="KW-1185">Reference proteome</keyword>
<accession>A0A6G1LER2</accession>
<sequence length="154" mass="17489">MMRNVAVRTTEWRSIGIMPLSCWSLFYLKQRRGIFVTIAKALRAIAPSTRAPKLYRHDLKVREREADSCFADQAFPRLQTALATNPNSTCIDCRVNDRGSRARTCAGLGDRMVQQSSARQSAGQSLLFALQYHYSPSLATTAFTKQYVFRHVRL</sequence>
<dbReference type="AlphaFoldDB" id="A0A6G1LER2"/>
<dbReference type="EMBL" id="ML995819">
    <property type="protein sequence ID" value="KAF2771431.1"/>
    <property type="molecule type" value="Genomic_DNA"/>
</dbReference>
<evidence type="ECO:0000313" key="1">
    <source>
        <dbReference type="EMBL" id="KAF2771431.1"/>
    </source>
</evidence>
<proteinExistence type="predicted"/>
<evidence type="ECO:0000313" key="2">
    <source>
        <dbReference type="Proteomes" id="UP000799436"/>
    </source>
</evidence>
<dbReference type="Proteomes" id="UP000799436">
    <property type="component" value="Unassembled WGS sequence"/>
</dbReference>
<organism evidence="1 2">
    <name type="scientific">Teratosphaeria nubilosa</name>
    <dbReference type="NCBI Taxonomy" id="161662"/>
    <lineage>
        <taxon>Eukaryota</taxon>
        <taxon>Fungi</taxon>
        <taxon>Dikarya</taxon>
        <taxon>Ascomycota</taxon>
        <taxon>Pezizomycotina</taxon>
        <taxon>Dothideomycetes</taxon>
        <taxon>Dothideomycetidae</taxon>
        <taxon>Mycosphaerellales</taxon>
        <taxon>Teratosphaeriaceae</taxon>
        <taxon>Teratosphaeria</taxon>
    </lineage>
</organism>
<reference evidence="1" key="1">
    <citation type="journal article" date="2020" name="Stud. Mycol.">
        <title>101 Dothideomycetes genomes: a test case for predicting lifestyles and emergence of pathogens.</title>
        <authorList>
            <person name="Haridas S."/>
            <person name="Albert R."/>
            <person name="Binder M."/>
            <person name="Bloem J."/>
            <person name="Labutti K."/>
            <person name="Salamov A."/>
            <person name="Andreopoulos B."/>
            <person name="Baker S."/>
            <person name="Barry K."/>
            <person name="Bills G."/>
            <person name="Bluhm B."/>
            <person name="Cannon C."/>
            <person name="Castanera R."/>
            <person name="Culley D."/>
            <person name="Daum C."/>
            <person name="Ezra D."/>
            <person name="Gonzalez J."/>
            <person name="Henrissat B."/>
            <person name="Kuo A."/>
            <person name="Liang C."/>
            <person name="Lipzen A."/>
            <person name="Lutzoni F."/>
            <person name="Magnuson J."/>
            <person name="Mondo S."/>
            <person name="Nolan M."/>
            <person name="Ohm R."/>
            <person name="Pangilinan J."/>
            <person name="Park H.-J."/>
            <person name="Ramirez L."/>
            <person name="Alfaro M."/>
            <person name="Sun H."/>
            <person name="Tritt A."/>
            <person name="Yoshinaga Y."/>
            <person name="Zwiers L.-H."/>
            <person name="Turgeon B."/>
            <person name="Goodwin S."/>
            <person name="Spatafora J."/>
            <person name="Crous P."/>
            <person name="Grigoriev I."/>
        </authorList>
    </citation>
    <scope>NUCLEOTIDE SEQUENCE</scope>
    <source>
        <strain evidence="1">CBS 116005</strain>
    </source>
</reference>
<gene>
    <name evidence="1" type="ORF">EJ03DRAFT_29311</name>
</gene>
<name>A0A6G1LER2_9PEZI</name>
<protein>
    <submittedName>
        <fullName evidence="1">Uncharacterized protein</fullName>
    </submittedName>
</protein>